<reference evidence="2" key="2">
    <citation type="submission" date="2022-06" db="UniProtKB">
        <authorList>
            <consortium name="EnsemblMetazoa"/>
        </authorList>
    </citation>
    <scope>IDENTIFICATION</scope>
    <source>
        <strain evidence="2">PS312</strain>
    </source>
</reference>
<evidence type="ECO:0000313" key="3">
    <source>
        <dbReference type="Proteomes" id="UP000005239"/>
    </source>
</evidence>
<dbReference type="EnsemblMetazoa" id="PPA12898.1">
    <property type="protein sequence ID" value="PPA12898.1"/>
    <property type="gene ID" value="WBGene00102452"/>
</dbReference>
<proteinExistence type="predicted"/>
<dbReference type="InterPro" id="IPR013087">
    <property type="entry name" value="Znf_C2H2_type"/>
</dbReference>
<protein>
    <submittedName>
        <fullName evidence="2">C2H2-type domain-containing protein</fullName>
    </submittedName>
</protein>
<reference evidence="3" key="1">
    <citation type="journal article" date="2008" name="Nat. Genet.">
        <title>The Pristionchus pacificus genome provides a unique perspective on nematode lifestyle and parasitism.</title>
        <authorList>
            <person name="Dieterich C."/>
            <person name="Clifton S.W."/>
            <person name="Schuster L.N."/>
            <person name="Chinwalla A."/>
            <person name="Delehaunty K."/>
            <person name="Dinkelacker I."/>
            <person name="Fulton L."/>
            <person name="Fulton R."/>
            <person name="Godfrey J."/>
            <person name="Minx P."/>
            <person name="Mitreva M."/>
            <person name="Roeseler W."/>
            <person name="Tian H."/>
            <person name="Witte H."/>
            <person name="Yang S.P."/>
            <person name="Wilson R.K."/>
            <person name="Sommer R.J."/>
        </authorList>
    </citation>
    <scope>NUCLEOTIDE SEQUENCE [LARGE SCALE GENOMIC DNA]</scope>
    <source>
        <strain evidence="3">PS312</strain>
    </source>
</reference>
<sequence>MRARFAPFRRADKRENILPTSQFHSPSGFHHLRVINAFFTNRDRAMNTVESTVERAVPKKKKMKRMCKELADCNRRNDELDRLERLQRGSIAAEGSLGTESFNGKRGRAAARAAINRIDRIKEDMSGSSDNDPSEKETSHKRGKVGTQSLHEKTRVAAAGCSPAWGAILSSLNKTVPFARPSLVVSTSTSSSASSPDVPDVPDQPREIPPLSPTEQVLSLVSQRIEDQGPREEPGGPTVKEVVVDEDEDIEVVTISSDEEETVEEGNRRAQIEAALLPIRPRAHFGGTESGPSRARTPCKLPCGGCASSFSSETERASHRTAHAHRFDTRAGSCAVCQAHFQGYYAYFDHFSTVHKQIYSIVANRVSMYAEMKSSDPIFFRFFTKPGEIDETNFDRLKDIPGVVDRARKWDNKSEERFASLNEHGSENGTSIERFPSGSSDRQGRLGTLAHNSSDVKPFIADDLTGRSMRTIPKMVDSATDPVRELLVPSEVAHASAGPDEGECPTSSSVADCGARNAAFQATCNSVEHRLHAAVAAGMALLMGTLDPGSEAAGTANLAHSLGIAAPLVASLPPAPPPVVSLAYDAPPCMEDRKYWTGKLTQSECPRGCPQHMFRPDTPQNRRLEYKARHYREYFAITCERRQEPERFLSITYGQTGPGHRACAYCPPVQRLQEIYVDRYRLIEHIRRDHRDQFLEHQLQYLTKLVGIPPQHGVLHDLMMSPLS</sequence>
<feature type="region of interest" description="Disordered" evidence="1">
    <location>
        <begin position="419"/>
        <end position="449"/>
    </location>
</feature>
<feature type="region of interest" description="Disordered" evidence="1">
    <location>
        <begin position="187"/>
        <end position="214"/>
    </location>
</feature>
<evidence type="ECO:0000256" key="1">
    <source>
        <dbReference type="SAM" id="MobiDB-lite"/>
    </source>
</evidence>
<accession>A0A2A6C111</accession>
<name>A0A2A6C111_PRIPA</name>
<feature type="compositionally biased region" description="Polar residues" evidence="1">
    <location>
        <begin position="427"/>
        <end position="441"/>
    </location>
</feature>
<dbReference type="AlphaFoldDB" id="A0A2A6C111"/>
<feature type="region of interest" description="Disordered" evidence="1">
    <location>
        <begin position="119"/>
        <end position="151"/>
    </location>
</feature>
<organism evidence="2 3">
    <name type="scientific">Pristionchus pacificus</name>
    <name type="common">Parasitic nematode worm</name>
    <dbReference type="NCBI Taxonomy" id="54126"/>
    <lineage>
        <taxon>Eukaryota</taxon>
        <taxon>Metazoa</taxon>
        <taxon>Ecdysozoa</taxon>
        <taxon>Nematoda</taxon>
        <taxon>Chromadorea</taxon>
        <taxon>Rhabditida</taxon>
        <taxon>Rhabditina</taxon>
        <taxon>Diplogasteromorpha</taxon>
        <taxon>Diplogasteroidea</taxon>
        <taxon>Neodiplogasteridae</taxon>
        <taxon>Pristionchus</taxon>
    </lineage>
</organism>
<feature type="compositionally biased region" description="Low complexity" evidence="1">
    <location>
        <begin position="187"/>
        <end position="198"/>
    </location>
</feature>
<dbReference type="Proteomes" id="UP000005239">
    <property type="component" value="Unassembled WGS sequence"/>
</dbReference>
<gene>
    <name evidence="2" type="primary">WBGene00102452</name>
</gene>
<dbReference type="PROSITE" id="PS00028">
    <property type="entry name" value="ZINC_FINGER_C2H2_1"/>
    <property type="match status" value="1"/>
</dbReference>
<keyword evidence="3" id="KW-1185">Reference proteome</keyword>
<accession>A0A8R1YDF2</accession>
<evidence type="ECO:0000313" key="2">
    <source>
        <dbReference type="EnsemblMetazoa" id="PPA12898.1"/>
    </source>
</evidence>
<dbReference type="SMART" id="SM00355">
    <property type="entry name" value="ZnF_C2H2"/>
    <property type="match status" value="3"/>
</dbReference>